<dbReference type="PANTHER" id="PTHR21716">
    <property type="entry name" value="TRANSMEMBRANE PROTEIN"/>
    <property type="match status" value="1"/>
</dbReference>
<comment type="similarity">
    <text evidence="2">Belongs to the autoinducer-2 exporter (AI-2E) (TC 2.A.86) family.</text>
</comment>
<dbReference type="PANTHER" id="PTHR21716:SF64">
    <property type="entry name" value="AI-2 TRANSPORT PROTEIN TQSA"/>
    <property type="match status" value="1"/>
</dbReference>
<sequence>MTSSENRVAGNVVLILAAIVIVIAGVKSAASMLVPFLLAVFIAILAAPMMRWLTRHKVPTLIALIIILLGFTVVGTLLATFIGKTLNAFYADVPVYEQKLQTLTTQSVTWLRGQGIEVADNVLREYVNPGVAMKMVASVFNGLGGVLANTFLILFAVIFILLEASSFPDKVRKAFGDHTQAFTHFQRFTDSVQQYLMIKTLMSLGTAAMVGIALVIVGVDYAPLWALIAFLLNYIPNIGSIIAAVPAVLVALIQLGVGDALITAAIYVGANTFFGNVVEPRMMGRSLGLSSFVVFVSLVFWGWVLGPVGMLLSIPLTMVVKIALETRPQTRWMATLLDH</sequence>
<proteinExistence type="inferred from homology"/>
<keyword evidence="4 6" id="KW-1133">Transmembrane helix</keyword>
<feature type="transmembrane region" description="Helical" evidence="6">
    <location>
        <begin position="61"/>
        <end position="82"/>
    </location>
</feature>
<dbReference type="InterPro" id="IPR002549">
    <property type="entry name" value="AI-2E-like"/>
</dbReference>
<evidence type="ECO:0000256" key="6">
    <source>
        <dbReference type="SAM" id="Phobius"/>
    </source>
</evidence>
<evidence type="ECO:0000256" key="5">
    <source>
        <dbReference type="ARBA" id="ARBA00023136"/>
    </source>
</evidence>
<dbReference type="AlphaFoldDB" id="A0A160TDM9"/>
<feature type="transmembrane region" description="Helical" evidence="6">
    <location>
        <begin position="139"/>
        <end position="162"/>
    </location>
</feature>
<dbReference type="GO" id="GO:0055085">
    <property type="term" value="P:transmembrane transport"/>
    <property type="evidence" value="ECO:0007669"/>
    <property type="project" value="TreeGrafter"/>
</dbReference>
<dbReference type="GO" id="GO:0016020">
    <property type="term" value="C:membrane"/>
    <property type="evidence" value="ECO:0007669"/>
    <property type="project" value="UniProtKB-SubCell"/>
</dbReference>
<accession>A0A160TDM9</accession>
<comment type="subcellular location">
    <subcellularLocation>
        <location evidence="1">Membrane</location>
        <topology evidence="1">Multi-pass membrane protein</topology>
    </subcellularLocation>
</comment>
<reference evidence="7" key="1">
    <citation type="submission" date="2015-10" db="EMBL/GenBank/DDBJ databases">
        <authorList>
            <person name="Gilbert D.G."/>
        </authorList>
    </citation>
    <scope>NUCLEOTIDE SEQUENCE</scope>
</reference>
<dbReference type="Pfam" id="PF01594">
    <property type="entry name" value="AI-2E_transport"/>
    <property type="match status" value="1"/>
</dbReference>
<organism evidence="7">
    <name type="scientific">hydrothermal vent metagenome</name>
    <dbReference type="NCBI Taxonomy" id="652676"/>
    <lineage>
        <taxon>unclassified sequences</taxon>
        <taxon>metagenomes</taxon>
        <taxon>ecological metagenomes</taxon>
    </lineage>
</organism>
<dbReference type="EMBL" id="CZQC01000061">
    <property type="protein sequence ID" value="CUS42111.1"/>
    <property type="molecule type" value="Genomic_DNA"/>
</dbReference>
<feature type="transmembrane region" description="Helical" evidence="6">
    <location>
        <begin position="12"/>
        <end position="30"/>
    </location>
</feature>
<evidence type="ECO:0000256" key="3">
    <source>
        <dbReference type="ARBA" id="ARBA00022692"/>
    </source>
</evidence>
<protein>
    <submittedName>
        <fullName evidence="7">Transport protein</fullName>
    </submittedName>
</protein>
<feature type="transmembrane region" description="Helical" evidence="6">
    <location>
        <begin position="298"/>
        <end position="324"/>
    </location>
</feature>
<feature type="transmembrane region" description="Helical" evidence="6">
    <location>
        <begin position="225"/>
        <end position="253"/>
    </location>
</feature>
<feature type="transmembrane region" description="Helical" evidence="6">
    <location>
        <begin position="36"/>
        <end position="54"/>
    </location>
</feature>
<feature type="transmembrane region" description="Helical" evidence="6">
    <location>
        <begin position="196"/>
        <end position="219"/>
    </location>
</feature>
<evidence type="ECO:0000256" key="1">
    <source>
        <dbReference type="ARBA" id="ARBA00004141"/>
    </source>
</evidence>
<evidence type="ECO:0000313" key="7">
    <source>
        <dbReference type="EMBL" id="CUS42111.1"/>
    </source>
</evidence>
<gene>
    <name evidence="7" type="ORF">MGWOODY_Tha1393</name>
</gene>
<keyword evidence="5 6" id="KW-0472">Membrane</keyword>
<keyword evidence="3 6" id="KW-0812">Transmembrane</keyword>
<evidence type="ECO:0000256" key="2">
    <source>
        <dbReference type="ARBA" id="ARBA00009773"/>
    </source>
</evidence>
<evidence type="ECO:0000256" key="4">
    <source>
        <dbReference type="ARBA" id="ARBA00022989"/>
    </source>
</evidence>
<name>A0A160TDM9_9ZZZZ</name>